<dbReference type="PATRIC" id="fig|1163408.3.peg.1881"/>
<evidence type="ECO:0000313" key="2">
    <source>
        <dbReference type="EMBL" id="EIL89497.1"/>
    </source>
</evidence>
<dbReference type="Gene3D" id="3.10.450.50">
    <property type="match status" value="1"/>
</dbReference>
<name>I4VQK6_9GAMM</name>
<evidence type="ECO:0000259" key="1">
    <source>
        <dbReference type="Pfam" id="PF14534"/>
    </source>
</evidence>
<gene>
    <name evidence="2" type="ORF">UU9_09162</name>
</gene>
<dbReference type="InterPro" id="IPR032710">
    <property type="entry name" value="NTF2-like_dom_sf"/>
</dbReference>
<dbReference type="Pfam" id="PF14534">
    <property type="entry name" value="DUF4440"/>
    <property type="match status" value="1"/>
</dbReference>
<dbReference type="STRING" id="1163408.UU9_09162"/>
<reference evidence="2 3" key="1">
    <citation type="journal article" date="2012" name="J. Bacteriol.">
        <title>Genome sequences for six rhodanobacter strains, isolated from soils and the terrestrial subsurface, with variable denitrification capabilities.</title>
        <authorList>
            <person name="Kostka J.E."/>
            <person name="Green S.J."/>
            <person name="Rishishwar L."/>
            <person name="Prakash O."/>
            <person name="Katz L.S."/>
            <person name="Marino-Ramirez L."/>
            <person name="Jordan I.K."/>
            <person name="Munk C."/>
            <person name="Ivanova N."/>
            <person name="Mikhailova N."/>
            <person name="Watson D.B."/>
            <person name="Brown S.D."/>
            <person name="Palumbo A.V."/>
            <person name="Brooks S.C."/>
        </authorList>
    </citation>
    <scope>NUCLEOTIDE SEQUENCE [LARGE SCALE GENOMIC DNA]</scope>
    <source>
        <strain evidence="3">Jip2T</strain>
    </source>
</reference>
<keyword evidence="3" id="KW-1185">Reference proteome</keyword>
<dbReference type="InterPro" id="IPR011944">
    <property type="entry name" value="Steroid_delta5-4_isomerase"/>
</dbReference>
<dbReference type="InterPro" id="IPR027843">
    <property type="entry name" value="DUF4440"/>
</dbReference>
<dbReference type="EMBL" id="AJXU01000035">
    <property type="protein sequence ID" value="EIL89497.1"/>
    <property type="molecule type" value="Genomic_DNA"/>
</dbReference>
<evidence type="ECO:0000313" key="3">
    <source>
        <dbReference type="Proteomes" id="UP000004210"/>
    </source>
</evidence>
<dbReference type="NCBIfam" id="TIGR02246">
    <property type="entry name" value="SgcJ/EcaC family oxidoreductase"/>
    <property type="match status" value="1"/>
</dbReference>
<comment type="caution">
    <text evidence="2">The sequence shown here is derived from an EMBL/GenBank/DDBJ whole genome shotgun (WGS) entry which is preliminary data.</text>
</comment>
<organism evidence="2 3">
    <name type="scientific">Rhodanobacter fulvus Jip2</name>
    <dbReference type="NCBI Taxonomy" id="1163408"/>
    <lineage>
        <taxon>Bacteria</taxon>
        <taxon>Pseudomonadati</taxon>
        <taxon>Pseudomonadota</taxon>
        <taxon>Gammaproteobacteria</taxon>
        <taxon>Lysobacterales</taxon>
        <taxon>Rhodanobacteraceae</taxon>
        <taxon>Rhodanobacter</taxon>
    </lineage>
</organism>
<sequence length="175" mass="19110">MGGSPPLRCSVWPLSYGGTMKALIAGIVLLAVSMATSAQPLKAEAAVRQTVQAFYAAFNTHGFDHAADFTTDDWNHINPYGGRTRGRAQVLKELHQVHGSFLKGVSDNIEQLDVRFAGKDAAVATVTSRMSTFTSPDGIRHVNEQHIRTFVLTRRGARWLIMQDQNTVVTPPPGH</sequence>
<accession>I4VQK6</accession>
<dbReference type="SUPFAM" id="SSF54427">
    <property type="entry name" value="NTF2-like"/>
    <property type="match status" value="1"/>
</dbReference>
<protein>
    <recommendedName>
        <fullName evidence="1">DUF4440 domain-containing protein</fullName>
    </recommendedName>
</protein>
<dbReference type="Proteomes" id="UP000004210">
    <property type="component" value="Unassembled WGS sequence"/>
</dbReference>
<proteinExistence type="predicted"/>
<feature type="domain" description="DUF4440" evidence="1">
    <location>
        <begin position="47"/>
        <end position="161"/>
    </location>
</feature>
<dbReference type="AlphaFoldDB" id="I4VQK6"/>